<evidence type="ECO:0000313" key="1">
    <source>
        <dbReference type="EMBL" id="CAX00077.1"/>
    </source>
</evidence>
<name>C0MDF5_STRS7</name>
<dbReference type="KEGG" id="seq:SZO_14520"/>
<dbReference type="HOGENOM" id="CLU_949728_0_0_9"/>
<protein>
    <submittedName>
        <fullName evidence="1">Uncharacterized protein</fullName>
    </submittedName>
</protein>
<gene>
    <name evidence="1" type="ordered locus">SZO_14520</name>
</gene>
<dbReference type="AlphaFoldDB" id="C0MDF5"/>
<evidence type="ECO:0000313" key="2">
    <source>
        <dbReference type="Proteomes" id="UP000001368"/>
    </source>
</evidence>
<accession>C0MDF5</accession>
<dbReference type="EMBL" id="FM204884">
    <property type="protein sequence ID" value="CAX00077.1"/>
    <property type="molecule type" value="Genomic_DNA"/>
</dbReference>
<sequence>MDSTTFMLVSSIELSIANLLQSELFECAGIVFKGADHSIKMDSQIASFQAVKFAVKDESTFGFDISRIGDYYKVVIPPLATESDWVGALMFLKMLMLILEVSCQQGEQIYDVETIEKFPFTSILLRNIQQLTQALNQVSLLSAEGIKRTVHFSMTFLDQIFSVSNEHILESYDTHMKLTQHIQAYFSEQQVFRLEQNNDNNLVVVNYLKNDGVTVLPSKPELTAVNQHYQDSSHKIMYLIATIDGNGKRLTEEKYEDCITHLSQRTTLLDGKLLIVKPAVSK</sequence>
<dbReference type="Proteomes" id="UP000001368">
    <property type="component" value="Chromosome"/>
</dbReference>
<dbReference type="InterPro" id="IPR025387">
    <property type="entry name" value="DUF4299"/>
</dbReference>
<dbReference type="Pfam" id="PF14132">
    <property type="entry name" value="DUF4299"/>
    <property type="match status" value="1"/>
</dbReference>
<proteinExistence type="predicted"/>
<reference evidence="1 2" key="1">
    <citation type="journal article" date="2009" name="PLoS Pathog.">
        <title>Genomic evidence for the evolution of Streptococcus equi: host restriction, increased virulence, and genetic exchange with human pathogens.</title>
        <authorList>
            <person name="Holden M.T.G."/>
            <person name="Heather Z."/>
            <person name="Paillot R."/>
            <person name="Steward K.F."/>
            <person name="Webb K."/>
            <person name="Ainslie F."/>
            <person name="Jourdan T."/>
            <person name="Bason N.C."/>
            <person name="Holroyd N.E."/>
            <person name="Mungall K."/>
            <person name="Quail M.A."/>
            <person name="Sanders M."/>
            <person name="Simmonds M."/>
            <person name="Willey D."/>
            <person name="Brooks K."/>
            <person name="Aanensen D.M."/>
            <person name="Spratt B.G."/>
            <person name="Jolley K.A."/>
            <person name="Maiden M.C.J."/>
            <person name="Kehoe M."/>
            <person name="Chanter N."/>
            <person name="Bentley S.D."/>
            <person name="Robinson C."/>
            <person name="Maskell D.J."/>
            <person name="Parkhill J."/>
            <person name="Waller A.S."/>
        </authorList>
    </citation>
    <scope>NUCLEOTIDE SEQUENCE [LARGE SCALE GENOMIC DNA]</scope>
    <source>
        <strain evidence="1 2">H70</strain>
    </source>
</reference>
<organism evidence="2">
    <name type="scientific">Streptococcus equi subsp. zooepidemicus (strain H70)</name>
    <dbReference type="NCBI Taxonomy" id="553483"/>
    <lineage>
        <taxon>Bacteria</taxon>
        <taxon>Bacillati</taxon>
        <taxon>Bacillota</taxon>
        <taxon>Bacilli</taxon>
        <taxon>Lactobacillales</taxon>
        <taxon>Streptococcaceae</taxon>
        <taxon>Streptococcus</taxon>
    </lineage>
</organism>